<accession>A0A2I1G6F3</accession>
<sequence>MGEEEFKNNHLSEFARYNCNDVCDEAILSNKDEHVLLYSEKKFQLWKDCETFINGWAK</sequence>
<dbReference type="AlphaFoldDB" id="A0A2I1G6F3"/>
<dbReference type="EMBL" id="LLXI01000186">
    <property type="protein sequence ID" value="PKY42202.1"/>
    <property type="molecule type" value="Genomic_DNA"/>
</dbReference>
<dbReference type="VEuPathDB" id="FungiDB:RhiirA1_457966"/>
<reference evidence="1 2" key="1">
    <citation type="submission" date="2015-10" db="EMBL/GenBank/DDBJ databases">
        <title>Genome analyses suggest a sexual origin of heterokaryosis in a supposedly ancient asexual fungus.</title>
        <authorList>
            <person name="Ropars J."/>
            <person name="Sedzielewska K."/>
            <person name="Noel J."/>
            <person name="Charron P."/>
            <person name="Farinelli L."/>
            <person name="Marton T."/>
            <person name="Kruger M."/>
            <person name="Pelin A."/>
            <person name="Brachmann A."/>
            <person name="Corradi N."/>
        </authorList>
    </citation>
    <scope>NUCLEOTIDE SEQUENCE [LARGE SCALE GENOMIC DNA]</scope>
    <source>
        <strain evidence="1 2">A4</strain>
    </source>
</reference>
<gene>
    <name evidence="1" type="ORF">RhiirA4_455959</name>
</gene>
<dbReference type="Proteomes" id="UP000234323">
    <property type="component" value="Unassembled WGS sequence"/>
</dbReference>
<comment type="caution">
    <text evidence="1">The sequence shown here is derived from an EMBL/GenBank/DDBJ whole genome shotgun (WGS) entry which is preliminary data.</text>
</comment>
<keyword evidence="2" id="KW-1185">Reference proteome</keyword>
<evidence type="ECO:0000313" key="2">
    <source>
        <dbReference type="Proteomes" id="UP000234323"/>
    </source>
</evidence>
<evidence type="ECO:0000313" key="1">
    <source>
        <dbReference type="EMBL" id="PKY42202.1"/>
    </source>
</evidence>
<protein>
    <submittedName>
        <fullName evidence="1">Uncharacterized protein</fullName>
    </submittedName>
</protein>
<organism evidence="1 2">
    <name type="scientific">Rhizophagus irregularis</name>
    <dbReference type="NCBI Taxonomy" id="588596"/>
    <lineage>
        <taxon>Eukaryota</taxon>
        <taxon>Fungi</taxon>
        <taxon>Fungi incertae sedis</taxon>
        <taxon>Mucoromycota</taxon>
        <taxon>Glomeromycotina</taxon>
        <taxon>Glomeromycetes</taxon>
        <taxon>Glomerales</taxon>
        <taxon>Glomeraceae</taxon>
        <taxon>Rhizophagus</taxon>
    </lineage>
</organism>
<proteinExistence type="predicted"/>
<dbReference type="VEuPathDB" id="FungiDB:FUN_024841"/>
<name>A0A2I1G6F3_9GLOM</name>